<feature type="compositionally biased region" description="Basic residues" evidence="1">
    <location>
        <begin position="635"/>
        <end position="655"/>
    </location>
</feature>
<feature type="compositionally biased region" description="Polar residues" evidence="1">
    <location>
        <begin position="999"/>
        <end position="1015"/>
    </location>
</feature>
<dbReference type="EMBL" id="LSRX01000100">
    <property type="protein sequence ID" value="OLQ09273.1"/>
    <property type="molecule type" value="Genomic_DNA"/>
</dbReference>
<feature type="compositionally biased region" description="Basic and acidic residues" evidence="1">
    <location>
        <begin position="706"/>
        <end position="719"/>
    </location>
</feature>
<feature type="region of interest" description="Disordered" evidence="1">
    <location>
        <begin position="478"/>
        <end position="759"/>
    </location>
</feature>
<evidence type="ECO:0000313" key="3">
    <source>
        <dbReference type="Proteomes" id="UP000186817"/>
    </source>
</evidence>
<organism evidence="2 3">
    <name type="scientific">Symbiodinium microadriaticum</name>
    <name type="common">Dinoflagellate</name>
    <name type="synonym">Zooxanthella microadriatica</name>
    <dbReference type="NCBI Taxonomy" id="2951"/>
    <lineage>
        <taxon>Eukaryota</taxon>
        <taxon>Sar</taxon>
        <taxon>Alveolata</taxon>
        <taxon>Dinophyceae</taxon>
        <taxon>Suessiales</taxon>
        <taxon>Symbiodiniaceae</taxon>
        <taxon>Symbiodinium</taxon>
    </lineage>
</organism>
<feature type="compositionally biased region" description="Basic and acidic residues" evidence="1">
    <location>
        <begin position="656"/>
        <end position="681"/>
    </location>
</feature>
<feature type="region of interest" description="Disordered" evidence="1">
    <location>
        <begin position="267"/>
        <end position="305"/>
    </location>
</feature>
<feature type="compositionally biased region" description="Basic and acidic residues" evidence="1">
    <location>
        <begin position="291"/>
        <end position="305"/>
    </location>
</feature>
<dbReference type="Proteomes" id="UP000186817">
    <property type="component" value="Unassembled WGS sequence"/>
</dbReference>
<feature type="compositionally biased region" description="Basic and acidic residues" evidence="1">
    <location>
        <begin position="550"/>
        <end position="566"/>
    </location>
</feature>
<accession>A0A1Q9EPB7</accession>
<dbReference type="OrthoDB" id="439705at2759"/>
<sequence>MVLVGVNVVLSTELAREGLLDMPDIFWMRCQELVYTEDVAQARPDDDKLWIMLENYRLKGVIHYLAEIVKLQWRCEDVACPGVKWRCPFADPSWLGLPQHSSSAPPAGDFRLLWCIGLFADCIRRYSQHLLLQQGRLVQSFMMAENEAEGPFPEGVDLDGLAKAWGNDSRVREPLLRNGTLFQWPSKQTCGIVSFASLAMNYAVLDHLLDIWCCQVTAAKSIYIPHAKQQILKIRDDLSLGENEIRVNCDARLRMLFEKMSQFWEPSHSKRKKTKAEQKQEDEEETVASEDFAREPSEEPDEHARASMDAYMSALQHRSPQAAELDSLSHAAAGEDEEALAYALGTDSKQTCTPVECMKTGLSEDFQALALSKGARTMKDSVVIELGDSPVPAAPSMPSTRLPGLATSARDRLDRLRSEILRRQAARACARPLKASDSGRGILLDSLDTCPVNMSPIAKNLQSKFEEAMDCLDLVSPTKPASPEAVKGPEFMDEKQKVAEPASPEAVKGPEFMDEKHKVAEPAAPEAVKGPEFMDEKHKVAEPAAPEAVKGPEFEKQKPEAVKGPELEDDLFFDESSIRRTDQVQLREDLAADCKDKAKGSEPEEDEGSDGDVPVMKKPAMRKKQATSTAEPAKPKTKAKAKGKGKAKAKAKAKAKGTDAKSSKPKDAKGNDAESSPKDAEGNDAESSMEAPGSPSNEVDQELEAELERQMMADAKPDALVETGARSTRPVVRKRASPDDDDHDQPKPPRKRREGPNKTFAGRVLPKEVFAKQRFESIRDAYQLYCLPRLKKPSTHADAFWKHCFELVGTGKKVDGLALKKICKERAESFMCLESIQSASSVLGWFSCCAEKFVLVVLSVLFIGVLDQISLAYSTMGRVPMPPPGLVRHVLYGLREDIQALAEIAILRRAGQGSTFDRLPVISEAAADASSDDAEEKDDLGDWSQDAQPPEPYPMSLDADSFPETQLDGVPPDEGEVSLASLDAEAPKVSEQPPVLSRQVLSRTKQAKLPSQPSAEETDVKPDLASQASKPTKPLHAQAEGHEGSAQPPAAESKATEGDHAASEVFSFPPQQLSEGAIDKRLRRVMTPRANGTHLVSDEFVKMWLDKVNGRDKDKFVRRCKLVSQTVAEELMEIEGVDTRIHGSLKKSKKTILEEAMEVDMEEDEKMKLPEVGDAWGMLVDNEGPGQLSKPPDPAAQVVKKLEATLDDYPVNPDGKRPSQEKLKNRLDATKTQLDNLVDEFMEFQYAGVVDGYSHQKQSDIRVKIDEGRARSVVKPVSSAKAKANAGPQAKAKAPAVNVVRTLAAEQGRQATASEEANAERFVKKLFEKFDLSIPVEVEAREHALVDGTMKSITTYHVMPQSWVKFMLEEYLKEGFRDLLVSGVTIRGRQFYAAVAGVKGDMDFHRKYFCLERCYTHVGKAKGPGFICHCCMASVGGDFPFEDFSEQPKWLESQFKERPWPPNRKPALSNIPFDSRTPERMLVPDPFHIVKLGVARDLIGGVVVVLAR</sequence>
<feature type="compositionally biased region" description="Acidic residues" evidence="1">
    <location>
        <begin position="930"/>
        <end position="941"/>
    </location>
</feature>
<name>A0A1Q9EPB7_SYMMI</name>
<proteinExistence type="predicted"/>
<reference evidence="2 3" key="1">
    <citation type="submission" date="2016-02" db="EMBL/GenBank/DDBJ databases">
        <title>Genome analysis of coral dinoflagellate symbionts highlights evolutionary adaptations to a symbiotic lifestyle.</title>
        <authorList>
            <person name="Aranda M."/>
            <person name="Li Y."/>
            <person name="Liew Y.J."/>
            <person name="Baumgarten S."/>
            <person name="Simakov O."/>
            <person name="Wilson M."/>
            <person name="Piel J."/>
            <person name="Ashoor H."/>
            <person name="Bougouffa S."/>
            <person name="Bajic V.B."/>
            <person name="Ryu T."/>
            <person name="Ravasi T."/>
            <person name="Bayer T."/>
            <person name="Micklem G."/>
            <person name="Kim H."/>
            <person name="Bhak J."/>
            <person name="Lajeunesse T.C."/>
            <person name="Voolstra C.R."/>
        </authorList>
    </citation>
    <scope>NUCLEOTIDE SEQUENCE [LARGE SCALE GENOMIC DNA]</scope>
    <source>
        <strain evidence="2 3">CCMP2467</strain>
    </source>
</reference>
<protein>
    <submittedName>
        <fullName evidence="2">Uncharacterized protein</fullName>
    </submittedName>
</protein>
<keyword evidence="3" id="KW-1185">Reference proteome</keyword>
<comment type="caution">
    <text evidence="2">The sequence shown here is derived from an EMBL/GenBank/DDBJ whole genome shotgun (WGS) entry which is preliminary data.</text>
</comment>
<feature type="compositionally biased region" description="Basic and acidic residues" evidence="1">
    <location>
        <begin position="576"/>
        <end position="602"/>
    </location>
</feature>
<evidence type="ECO:0000256" key="1">
    <source>
        <dbReference type="SAM" id="MobiDB-lite"/>
    </source>
</evidence>
<evidence type="ECO:0000313" key="2">
    <source>
        <dbReference type="EMBL" id="OLQ09273.1"/>
    </source>
</evidence>
<feature type="compositionally biased region" description="Basic and acidic residues" evidence="1">
    <location>
        <begin position="511"/>
        <end position="520"/>
    </location>
</feature>
<feature type="compositionally biased region" description="Basic and acidic residues" evidence="1">
    <location>
        <begin position="532"/>
        <end position="541"/>
    </location>
</feature>
<feature type="region of interest" description="Disordered" evidence="1">
    <location>
        <begin position="926"/>
        <end position="1072"/>
    </location>
</feature>
<gene>
    <name evidence="2" type="ORF">AK812_SmicGene7140</name>
</gene>